<evidence type="ECO:0000256" key="1">
    <source>
        <dbReference type="ARBA" id="ARBA00022729"/>
    </source>
</evidence>
<dbReference type="InterPro" id="IPR052598">
    <property type="entry name" value="IgSF_CEA-related"/>
</dbReference>
<feature type="domain" description="Ig-like" evidence="5">
    <location>
        <begin position="720"/>
        <end position="787"/>
    </location>
</feature>
<dbReference type="SUPFAM" id="SSF48726">
    <property type="entry name" value="Immunoglobulin"/>
    <property type="match status" value="8"/>
</dbReference>
<keyword evidence="4" id="KW-0393">Immunoglobulin domain</keyword>
<dbReference type="Pfam" id="PF13895">
    <property type="entry name" value="Ig_2"/>
    <property type="match status" value="2"/>
</dbReference>
<dbReference type="InterPro" id="IPR036179">
    <property type="entry name" value="Ig-like_dom_sf"/>
</dbReference>
<proteinExistence type="predicted"/>
<dbReference type="Ensembl" id="ENSSDUT00000000868.1">
    <property type="protein sequence ID" value="ENSSDUP00000000823.1"/>
    <property type="gene ID" value="ENSSDUG00000000656.1"/>
</dbReference>
<reference evidence="6" key="1">
    <citation type="submission" date="2025-08" db="UniProtKB">
        <authorList>
            <consortium name="Ensembl"/>
        </authorList>
    </citation>
    <scope>IDENTIFICATION</scope>
</reference>
<dbReference type="PANTHER" id="PTHR44337">
    <property type="entry name" value="CARCINOEMBRYONIC ANTIGEN-RELATED CELL ADHESION MOLECULE 8"/>
    <property type="match status" value="1"/>
</dbReference>
<keyword evidence="1" id="KW-0732">Signal</keyword>
<protein>
    <submittedName>
        <fullName evidence="6">Carcinoembryonic antigen-related cell adhesion molecule 5-like</fullName>
    </submittedName>
</protein>
<dbReference type="InterPro" id="IPR013783">
    <property type="entry name" value="Ig-like_fold"/>
</dbReference>
<reference evidence="6" key="2">
    <citation type="submission" date="2025-09" db="UniProtKB">
        <authorList>
            <consortium name="Ensembl"/>
        </authorList>
    </citation>
    <scope>IDENTIFICATION</scope>
</reference>
<feature type="domain" description="Ig-like" evidence="5">
    <location>
        <begin position="616"/>
        <end position="695"/>
    </location>
</feature>
<dbReference type="Pfam" id="PF07679">
    <property type="entry name" value="I-set"/>
    <property type="match status" value="1"/>
</dbReference>
<evidence type="ECO:0000256" key="2">
    <source>
        <dbReference type="ARBA" id="ARBA00023157"/>
    </source>
</evidence>
<dbReference type="InterPro" id="IPR007110">
    <property type="entry name" value="Ig-like_dom"/>
</dbReference>
<dbReference type="STRING" id="41447.ENSSDUP00000000823"/>
<feature type="domain" description="Ig-like" evidence="5">
    <location>
        <begin position="116"/>
        <end position="200"/>
    </location>
</feature>
<sequence>TSCKYIIFFVIHNLQKYYVCSHSLSASENPVPVGSNVTLYSQATNITGAWLFNNNIIVLIIQRNVVINNAWRDRVTFNSTGLSLTIKSLQLEDSGEYALQAVNDFYARLTLSVQVPISNVTLRAKATSLVEFNDTAVFMCSVSSGSSLSYVWMKGHDVLTAGGEVELSNGNATLTILNVTRYDEGPFKCNVSNGISYDISPPVYLNISYGPSNTTMTIMPMVSHYIYRTGLNITLSCSAMSSPPAMIKWMVNGVYMNKYGSHIQLVNVTESNSGNYKCVFHNTVTSRFSSASTMLWILGKFGFGGTSFFFFKAKTHSFNEKVWYFRVQDFCLFAGKWYQSSHLTIYPLETVEVNHTGGPAILDQPFALHCAVTGSVDRIQWWRNGHLIYPNDTIVFDMNNKTLILNPVQQSDNGDYQCQAFNAVSNMTSSPYNVEVNYGPEMPTITGPTVVKTGYSVTFSCYASSHPPSHYRWYFNHYVVANTSKYVTPPLTTNMSGTYTCKAYNNVTGQNKTAYMMLTVVDPIKDVRVEAPMKTPIEGHQYMLHCNMSGLAEHIYWMKNDMKLQEDNTTVFSMHNKTVTFHPLKRYDTGYYSCKAMNAVGNMTSAPYQLLVNFGPETPDIDGPEFAETGKSVTFNCSAMSFPPSHFSWWFNGTMVASTSVFTTGLLTLNMSGEYTCMAYNNETGKNSTNSKMLTVIGKKTESCDCVTDLTYLTHFPINSENFTLICEVVGPYDMIYWKKDNLLLNMNTSYPDMYHPYMHYHIENNMLHFTPVTLHSEGTYHCYAVNRAAIHSNGPLRMDITGPDSVKPGDSVSLNCTVDSRPDCDFYWFFDNMSSVVIRTGSVITFPATIENVGNYTCKAMNPVTNITMYKTTAFTLSESYIFSPYF</sequence>
<name>A0A3B4T3U6_SERDU</name>
<dbReference type="GeneTree" id="ENSGT01100000263479"/>
<dbReference type="AlphaFoldDB" id="A0A3B4T3U6"/>
<dbReference type="Proteomes" id="UP000261420">
    <property type="component" value="Unplaced"/>
</dbReference>
<evidence type="ECO:0000313" key="6">
    <source>
        <dbReference type="Ensembl" id="ENSSDUP00000000823.1"/>
    </source>
</evidence>
<dbReference type="InterPro" id="IPR013098">
    <property type="entry name" value="Ig_I-set"/>
</dbReference>
<dbReference type="PANTHER" id="PTHR44337:SF20">
    <property type="entry name" value="CARCINOEMBRYONIC ANTIGEN-RELATED CELL ADHESION MOLECULE 5-RELATED"/>
    <property type="match status" value="1"/>
</dbReference>
<accession>A0A3B4T3U6</accession>
<dbReference type="Gene3D" id="2.60.40.10">
    <property type="entry name" value="Immunoglobulins"/>
    <property type="match status" value="9"/>
</dbReference>
<dbReference type="Pfam" id="PF13927">
    <property type="entry name" value="Ig_3"/>
    <property type="match status" value="4"/>
</dbReference>
<feature type="domain" description="Ig-like" evidence="5">
    <location>
        <begin position="796"/>
        <end position="877"/>
    </location>
</feature>
<feature type="domain" description="Ig-like" evidence="5">
    <location>
        <begin position="523"/>
        <end position="613"/>
    </location>
</feature>
<evidence type="ECO:0000256" key="4">
    <source>
        <dbReference type="ARBA" id="ARBA00023319"/>
    </source>
</evidence>
<dbReference type="OMA" id="CKARNTG"/>
<evidence type="ECO:0000313" key="7">
    <source>
        <dbReference type="Proteomes" id="UP000261420"/>
    </source>
</evidence>
<feature type="domain" description="Ig-like" evidence="5">
    <location>
        <begin position="440"/>
        <end position="519"/>
    </location>
</feature>
<organism evidence="6 7">
    <name type="scientific">Seriola dumerili</name>
    <name type="common">Greater amberjack</name>
    <name type="synonym">Caranx dumerili</name>
    <dbReference type="NCBI Taxonomy" id="41447"/>
    <lineage>
        <taxon>Eukaryota</taxon>
        <taxon>Metazoa</taxon>
        <taxon>Chordata</taxon>
        <taxon>Craniata</taxon>
        <taxon>Vertebrata</taxon>
        <taxon>Euteleostomi</taxon>
        <taxon>Actinopterygii</taxon>
        <taxon>Neopterygii</taxon>
        <taxon>Teleostei</taxon>
        <taxon>Neoteleostei</taxon>
        <taxon>Acanthomorphata</taxon>
        <taxon>Carangaria</taxon>
        <taxon>Carangiformes</taxon>
        <taxon>Carangidae</taxon>
        <taxon>Seriola</taxon>
    </lineage>
</organism>
<feature type="domain" description="Ig-like" evidence="5">
    <location>
        <begin position="347"/>
        <end position="435"/>
    </location>
</feature>
<keyword evidence="3" id="KW-0325">Glycoprotein</keyword>
<dbReference type="CDD" id="cd00096">
    <property type="entry name" value="Ig"/>
    <property type="match status" value="1"/>
</dbReference>
<evidence type="ECO:0000256" key="3">
    <source>
        <dbReference type="ARBA" id="ARBA00023180"/>
    </source>
</evidence>
<keyword evidence="2" id="KW-1015">Disulfide bond</keyword>
<dbReference type="SMART" id="SM00408">
    <property type="entry name" value="IGc2"/>
    <property type="match status" value="9"/>
</dbReference>
<keyword evidence="7" id="KW-1185">Reference proteome</keyword>
<dbReference type="SMART" id="SM00409">
    <property type="entry name" value="IG"/>
    <property type="match status" value="9"/>
</dbReference>
<feature type="domain" description="Ig-like" evidence="5">
    <location>
        <begin position="211"/>
        <end position="289"/>
    </location>
</feature>
<dbReference type="InterPro" id="IPR003599">
    <property type="entry name" value="Ig_sub"/>
</dbReference>
<dbReference type="InterPro" id="IPR003598">
    <property type="entry name" value="Ig_sub2"/>
</dbReference>
<evidence type="ECO:0000259" key="5">
    <source>
        <dbReference type="PROSITE" id="PS50835"/>
    </source>
</evidence>
<dbReference type="PROSITE" id="PS50835">
    <property type="entry name" value="IG_LIKE"/>
    <property type="match status" value="8"/>
</dbReference>